<organism evidence="8 9">
    <name type="scientific">Alteromonas halophila</name>
    <dbReference type="NCBI Taxonomy" id="516698"/>
    <lineage>
        <taxon>Bacteria</taxon>
        <taxon>Pseudomonadati</taxon>
        <taxon>Pseudomonadota</taxon>
        <taxon>Gammaproteobacteria</taxon>
        <taxon>Alteromonadales</taxon>
        <taxon>Alteromonadaceae</taxon>
        <taxon>Alteromonas/Salinimonas group</taxon>
        <taxon>Alteromonas</taxon>
    </lineage>
</organism>
<dbReference type="AlphaFoldDB" id="A0A918JFE9"/>
<dbReference type="EMBL" id="BMXP01000001">
    <property type="protein sequence ID" value="GGW76505.1"/>
    <property type="molecule type" value="Genomic_DNA"/>
</dbReference>
<name>A0A918JFE9_9ALTE</name>
<evidence type="ECO:0000256" key="4">
    <source>
        <dbReference type="ARBA" id="ARBA00022692"/>
    </source>
</evidence>
<gene>
    <name evidence="8" type="ORF">GCM10007391_06460</name>
</gene>
<dbReference type="RefSeq" id="WP_189403636.1">
    <property type="nucleotide sequence ID" value="NZ_BMXP01000001.1"/>
</dbReference>
<comment type="subcellular location">
    <subcellularLocation>
        <location evidence="1">Cell membrane</location>
        <topology evidence="1">Multi-pass membrane protein</topology>
    </subcellularLocation>
</comment>
<evidence type="ECO:0000256" key="7">
    <source>
        <dbReference type="SAM" id="Phobius"/>
    </source>
</evidence>
<comment type="caution">
    <text evidence="8">The sequence shown here is derived from an EMBL/GenBank/DDBJ whole genome shotgun (WGS) entry which is preliminary data.</text>
</comment>
<evidence type="ECO:0000313" key="9">
    <source>
        <dbReference type="Proteomes" id="UP000631300"/>
    </source>
</evidence>
<keyword evidence="4 7" id="KW-0812">Transmembrane</keyword>
<feature type="transmembrane region" description="Helical" evidence="7">
    <location>
        <begin position="130"/>
        <end position="152"/>
    </location>
</feature>
<feature type="transmembrane region" description="Helical" evidence="7">
    <location>
        <begin position="97"/>
        <end position="118"/>
    </location>
</feature>
<keyword evidence="2" id="KW-0813">Transport</keyword>
<feature type="transmembrane region" description="Helical" evidence="7">
    <location>
        <begin position="63"/>
        <end position="91"/>
    </location>
</feature>
<keyword evidence="6 7" id="KW-0472">Membrane</keyword>
<evidence type="ECO:0000256" key="3">
    <source>
        <dbReference type="ARBA" id="ARBA00022475"/>
    </source>
</evidence>
<evidence type="ECO:0000256" key="1">
    <source>
        <dbReference type="ARBA" id="ARBA00004651"/>
    </source>
</evidence>
<dbReference type="InterPro" id="IPR002751">
    <property type="entry name" value="CbiM/NikMN"/>
</dbReference>
<evidence type="ECO:0000256" key="2">
    <source>
        <dbReference type="ARBA" id="ARBA00022448"/>
    </source>
</evidence>
<proteinExistence type="predicted"/>
<keyword evidence="9" id="KW-1185">Reference proteome</keyword>
<feature type="transmembrane region" description="Helical" evidence="7">
    <location>
        <begin position="35"/>
        <end position="51"/>
    </location>
</feature>
<protein>
    <recommendedName>
        <fullName evidence="10">Energy-coupling factor ABC transporter permease</fullName>
    </recommendedName>
</protein>
<evidence type="ECO:0000256" key="5">
    <source>
        <dbReference type="ARBA" id="ARBA00022989"/>
    </source>
</evidence>
<feature type="transmembrane region" description="Helical" evidence="7">
    <location>
        <begin position="172"/>
        <end position="197"/>
    </location>
</feature>
<dbReference type="GO" id="GO:0005886">
    <property type="term" value="C:plasma membrane"/>
    <property type="evidence" value="ECO:0007669"/>
    <property type="project" value="UniProtKB-SubCell"/>
</dbReference>
<keyword evidence="5 7" id="KW-1133">Transmembrane helix</keyword>
<accession>A0A918JFE9</accession>
<dbReference type="Gene3D" id="1.10.1760.20">
    <property type="match status" value="1"/>
</dbReference>
<evidence type="ECO:0008006" key="10">
    <source>
        <dbReference type="Google" id="ProtNLM"/>
    </source>
</evidence>
<dbReference type="Proteomes" id="UP000631300">
    <property type="component" value="Unassembled WGS sequence"/>
</dbReference>
<reference evidence="8" key="2">
    <citation type="submission" date="2020-09" db="EMBL/GenBank/DDBJ databases">
        <authorList>
            <person name="Sun Q."/>
            <person name="Kim S."/>
        </authorList>
    </citation>
    <scope>NUCLEOTIDE SEQUENCE</scope>
    <source>
        <strain evidence="8">KCTC 22164</strain>
    </source>
</reference>
<reference evidence="8" key="1">
    <citation type="journal article" date="2014" name="Int. J. Syst. Evol. Microbiol.">
        <title>Complete genome sequence of Corynebacterium casei LMG S-19264T (=DSM 44701T), isolated from a smear-ripened cheese.</title>
        <authorList>
            <consortium name="US DOE Joint Genome Institute (JGI-PGF)"/>
            <person name="Walter F."/>
            <person name="Albersmeier A."/>
            <person name="Kalinowski J."/>
            <person name="Ruckert C."/>
        </authorList>
    </citation>
    <scope>NUCLEOTIDE SEQUENCE</scope>
    <source>
        <strain evidence="8">KCTC 22164</strain>
    </source>
</reference>
<sequence length="214" mass="24140">MSGLQLSGLLLYLCLLTWSLRTLGLRDFVASKQRQHLVFGTGVTLFVLWLFRAGIFDGLDIHFLWLSAVTLILGVRYAFLTASLSLVGITAAGFESWSMFGVNALLGISVPIGVTYLIYMVSFHRIPRNLFVYIFVCAFFPGAISIALKVALLGGYYFADGIYPWRTISDNYMLLIPLLLFPEALLNGMTMTVLTIYKPQWVYTFHDKFYIDKS</sequence>
<keyword evidence="3" id="KW-1003">Cell membrane</keyword>
<evidence type="ECO:0000313" key="8">
    <source>
        <dbReference type="EMBL" id="GGW76505.1"/>
    </source>
</evidence>
<dbReference type="GO" id="GO:0000041">
    <property type="term" value="P:transition metal ion transport"/>
    <property type="evidence" value="ECO:0007669"/>
    <property type="project" value="InterPro"/>
</dbReference>
<evidence type="ECO:0000256" key="6">
    <source>
        <dbReference type="ARBA" id="ARBA00023136"/>
    </source>
</evidence>
<dbReference type="Pfam" id="PF01891">
    <property type="entry name" value="CbiM"/>
    <property type="match status" value="1"/>
</dbReference>